<dbReference type="Proteomes" id="UP000033632">
    <property type="component" value="Unassembled WGS sequence"/>
</dbReference>
<dbReference type="AlphaFoldDB" id="A0A0F5FS31"/>
<gene>
    <name evidence="2" type="ORF">VE25_15255</name>
</gene>
<keyword evidence="1" id="KW-0472">Membrane</keyword>
<keyword evidence="1" id="KW-0812">Transmembrane</keyword>
<name>A0A0F5FS31_9HYPH</name>
<dbReference type="STRING" id="443610.VE25_15255"/>
<evidence type="ECO:0000313" key="3">
    <source>
        <dbReference type="Proteomes" id="UP000033632"/>
    </source>
</evidence>
<dbReference type="EMBL" id="JZEX01000125">
    <property type="protein sequence ID" value="KKB10987.1"/>
    <property type="molecule type" value="Genomic_DNA"/>
</dbReference>
<evidence type="ECO:0000256" key="1">
    <source>
        <dbReference type="SAM" id="Phobius"/>
    </source>
</evidence>
<accession>A0A0F5FS31</accession>
<feature type="transmembrane region" description="Helical" evidence="1">
    <location>
        <begin position="41"/>
        <end position="62"/>
    </location>
</feature>
<evidence type="ECO:0000313" key="2">
    <source>
        <dbReference type="EMBL" id="KKB10987.1"/>
    </source>
</evidence>
<dbReference type="RefSeq" id="WP_046109507.1">
    <property type="nucleotide sequence ID" value="NZ_JZEX01000125.1"/>
</dbReference>
<sequence>MYRFNRSLVSRPRIRPETRRASIDRHFPDARRNRDHDADRGVLLILALTLAPFLFVLGLVLIN</sequence>
<keyword evidence="3" id="KW-1185">Reference proteome</keyword>
<organism evidence="2 3">
    <name type="scientific">Devosia geojensis</name>
    <dbReference type="NCBI Taxonomy" id="443610"/>
    <lineage>
        <taxon>Bacteria</taxon>
        <taxon>Pseudomonadati</taxon>
        <taxon>Pseudomonadota</taxon>
        <taxon>Alphaproteobacteria</taxon>
        <taxon>Hyphomicrobiales</taxon>
        <taxon>Devosiaceae</taxon>
        <taxon>Devosia</taxon>
    </lineage>
</organism>
<dbReference type="PATRIC" id="fig|443610.3.peg.1323"/>
<comment type="caution">
    <text evidence="2">The sequence shown here is derived from an EMBL/GenBank/DDBJ whole genome shotgun (WGS) entry which is preliminary data.</text>
</comment>
<keyword evidence="1" id="KW-1133">Transmembrane helix</keyword>
<reference evidence="2 3" key="1">
    <citation type="submission" date="2015-03" db="EMBL/GenBank/DDBJ databases">
        <authorList>
            <person name="Hassan Y.I."/>
            <person name="Lepp D."/>
            <person name="Li X.-Z."/>
            <person name="Zhou T."/>
        </authorList>
    </citation>
    <scope>NUCLEOTIDE SEQUENCE [LARGE SCALE GENOMIC DNA]</scope>
    <source>
        <strain evidence="2 3">BD-c194</strain>
    </source>
</reference>
<protein>
    <submittedName>
        <fullName evidence="2">Uncharacterized protein</fullName>
    </submittedName>
</protein>
<proteinExistence type="predicted"/>